<accession>A0A8K0ESX6</accession>
<evidence type="ECO:0000256" key="1">
    <source>
        <dbReference type="SAM" id="MobiDB-lite"/>
    </source>
</evidence>
<gene>
    <name evidence="2" type="primary">C19orf47</name>
    <name evidence="2" type="ORF">BLAG_LOCUS17404</name>
</gene>
<keyword evidence="3" id="KW-1185">Reference proteome</keyword>
<dbReference type="SUPFAM" id="SSF47769">
    <property type="entry name" value="SAM/Pointed domain"/>
    <property type="match status" value="1"/>
</dbReference>
<dbReference type="AlphaFoldDB" id="A0A8K0ESX6"/>
<dbReference type="InterPro" id="IPR039161">
    <property type="entry name" value="C19orf47-like"/>
</dbReference>
<dbReference type="GO" id="GO:0005634">
    <property type="term" value="C:nucleus"/>
    <property type="evidence" value="ECO:0007669"/>
    <property type="project" value="TreeGrafter"/>
</dbReference>
<dbReference type="InterPro" id="IPR040772">
    <property type="entry name" value="C19orf47_SAM"/>
</dbReference>
<proteinExistence type="predicted"/>
<evidence type="ECO:0000313" key="3">
    <source>
        <dbReference type="Proteomes" id="UP000838412"/>
    </source>
</evidence>
<name>A0A8K0ESX6_BRALA</name>
<dbReference type="InterPro" id="IPR013761">
    <property type="entry name" value="SAM/pointed_sf"/>
</dbReference>
<dbReference type="CDD" id="cd09531">
    <property type="entry name" value="SAM_CS047"/>
    <property type="match status" value="1"/>
</dbReference>
<sequence length="384" mass="40502">MASQSETSTWIKFFMEAGIPAGPAASYAVTFADNRIQKTMLLDLSKEILNDMGIVVVGDVIAILKHAKTVAQQAQPCLFPQEQRDKVLQVSVPQEPPRRKPAGTPASRMVGHYLRDSPSNSPYRMSLDGGITSMKRTIVTDLDEEEVVGGMKKSRKVAMPEEGSQTIIVRMPDKMPANLGPSKKASSVFDRLGGDTPADSTKPKASGVFSRLGDQSEAAEPALEYHGVLKQSPSAVKALAVAPTTAAAPAKKGVHARLGPQTAEKGIRKRLGPENVDSTTGTAKPSVLARLGQKRTEKMTVTNVKKMEASSSDSVSDDVSAKLSAVRKISGIRKAVTPAGKKGKGSVSVAKVSSSGIFSYDDSGEETGKKAVGGGSVFARLGKI</sequence>
<reference evidence="2" key="1">
    <citation type="submission" date="2022-01" db="EMBL/GenBank/DDBJ databases">
        <authorList>
            <person name="Braso-Vives M."/>
        </authorList>
    </citation>
    <scope>NUCLEOTIDE SEQUENCE</scope>
</reference>
<protein>
    <submittedName>
        <fullName evidence="2">C19orf47 protein</fullName>
    </submittedName>
</protein>
<dbReference type="Proteomes" id="UP000838412">
    <property type="component" value="Chromosome 4"/>
</dbReference>
<dbReference type="PANTHER" id="PTHR21359">
    <property type="entry name" value="DUF5577 DOMAIN-CONTAINING PROTEIN"/>
    <property type="match status" value="1"/>
</dbReference>
<evidence type="ECO:0000313" key="2">
    <source>
        <dbReference type="EMBL" id="CAH1262256.1"/>
    </source>
</evidence>
<feature type="region of interest" description="Disordered" evidence="1">
    <location>
        <begin position="91"/>
        <end position="124"/>
    </location>
</feature>
<dbReference type="PANTHER" id="PTHR21359:SF1">
    <property type="entry name" value="DUF5577 DOMAIN-CONTAINING PROTEIN"/>
    <property type="match status" value="1"/>
</dbReference>
<dbReference type="Gene3D" id="1.10.150.50">
    <property type="entry name" value="Transcription Factor, Ets-1"/>
    <property type="match status" value="1"/>
</dbReference>
<dbReference type="EMBL" id="OV696689">
    <property type="protein sequence ID" value="CAH1262256.1"/>
    <property type="molecule type" value="Genomic_DNA"/>
</dbReference>
<dbReference type="OrthoDB" id="10067653at2759"/>
<dbReference type="Pfam" id="PF18017">
    <property type="entry name" value="SAM_4"/>
    <property type="match status" value="1"/>
</dbReference>
<organism evidence="2 3">
    <name type="scientific">Branchiostoma lanceolatum</name>
    <name type="common">Common lancelet</name>
    <name type="synonym">Amphioxus lanceolatum</name>
    <dbReference type="NCBI Taxonomy" id="7740"/>
    <lineage>
        <taxon>Eukaryota</taxon>
        <taxon>Metazoa</taxon>
        <taxon>Chordata</taxon>
        <taxon>Cephalochordata</taxon>
        <taxon>Leptocardii</taxon>
        <taxon>Amphioxiformes</taxon>
        <taxon>Branchiostomatidae</taxon>
        <taxon>Branchiostoma</taxon>
    </lineage>
</organism>